<dbReference type="PROSITE" id="PS51257">
    <property type="entry name" value="PROKAR_LIPOPROTEIN"/>
    <property type="match status" value="1"/>
</dbReference>
<comment type="caution">
    <text evidence="1">The sequence shown here is derived from an EMBL/GenBank/DDBJ whole genome shotgun (WGS) entry which is preliminary data.</text>
</comment>
<evidence type="ECO:0000313" key="1">
    <source>
        <dbReference type="EMBL" id="HGD13290.1"/>
    </source>
</evidence>
<protein>
    <submittedName>
        <fullName evidence="1">Uncharacterized protein</fullName>
    </submittedName>
</protein>
<sequence>MVRNNKDGFVVNHLIRLAGVGILLLLACDILNQGDFEPTGAQFNLNPGISLISITGDRRHFSGNGLYTLNLICRATHTAYAYDTLPAGLLFTSIKNSTQHMIILKEHPIMVSASNTSLILGVFCCNRRRLIPAETDTFLLGPYTDNSELRELAELVRHKRISENLGMVQRAVWMITDSTGLNQAYIDSINALPEE</sequence>
<accession>A0A7V3PTU9</accession>
<dbReference type="AlphaFoldDB" id="A0A7V3PTU9"/>
<gene>
    <name evidence="1" type="ORF">ENX16_04340</name>
</gene>
<name>A0A7V3PTU9_UNCW3</name>
<reference evidence="1" key="1">
    <citation type="journal article" date="2020" name="mSystems">
        <title>Genome- and Community-Level Interaction Insights into Carbon Utilization and Element Cycling Functions of Hydrothermarchaeota in Hydrothermal Sediment.</title>
        <authorList>
            <person name="Zhou Z."/>
            <person name="Liu Y."/>
            <person name="Xu W."/>
            <person name="Pan J."/>
            <person name="Luo Z.H."/>
            <person name="Li M."/>
        </authorList>
    </citation>
    <scope>NUCLEOTIDE SEQUENCE [LARGE SCALE GENOMIC DNA]</scope>
    <source>
        <strain evidence="1">SpSt-914</strain>
    </source>
</reference>
<proteinExistence type="predicted"/>
<organism evidence="1">
    <name type="scientific">candidate division WOR-3 bacterium</name>
    <dbReference type="NCBI Taxonomy" id="2052148"/>
    <lineage>
        <taxon>Bacteria</taxon>
        <taxon>Bacteria division WOR-3</taxon>
    </lineage>
</organism>
<dbReference type="EMBL" id="DTMZ01000101">
    <property type="protein sequence ID" value="HGD13290.1"/>
    <property type="molecule type" value="Genomic_DNA"/>
</dbReference>